<evidence type="ECO:0000259" key="2">
    <source>
        <dbReference type="PROSITE" id="PS50102"/>
    </source>
</evidence>
<evidence type="ECO:0000313" key="3">
    <source>
        <dbReference type="EMBL" id="GMM35440.1"/>
    </source>
</evidence>
<dbReference type="Gene3D" id="3.30.70.330">
    <property type="match status" value="1"/>
</dbReference>
<evidence type="ECO:0000313" key="4">
    <source>
        <dbReference type="Proteomes" id="UP001360560"/>
    </source>
</evidence>
<name>A0AAV5QKC9_9ASCO</name>
<dbReference type="Proteomes" id="UP001360560">
    <property type="component" value="Unassembled WGS sequence"/>
</dbReference>
<dbReference type="SUPFAM" id="SSF54928">
    <property type="entry name" value="RNA-binding domain, RBD"/>
    <property type="match status" value="1"/>
</dbReference>
<dbReference type="Pfam" id="PF00076">
    <property type="entry name" value="RRM_1"/>
    <property type="match status" value="1"/>
</dbReference>
<sequence length="133" mass="14936">MSGYRIHVTNIPISITGPELNALFIPFGNIIQIKPSEKLTRYFKTGKGKDLDDNSTTFADIDFDELEDAIEARNNMNGFEIYGKFLIVTGRNLDNQDQNSKDHGILSGLKDKRAIWDEDNKGILDIDTDGTPE</sequence>
<proteinExistence type="predicted"/>
<dbReference type="PROSITE" id="PS50102">
    <property type="entry name" value="RRM"/>
    <property type="match status" value="1"/>
</dbReference>
<feature type="domain" description="RRM" evidence="2">
    <location>
        <begin position="4"/>
        <end position="88"/>
    </location>
</feature>
<dbReference type="InterPro" id="IPR035979">
    <property type="entry name" value="RBD_domain_sf"/>
</dbReference>
<dbReference type="InterPro" id="IPR000504">
    <property type="entry name" value="RRM_dom"/>
</dbReference>
<dbReference type="SMART" id="SM00360">
    <property type="entry name" value="RRM"/>
    <property type="match status" value="1"/>
</dbReference>
<protein>
    <recommendedName>
        <fullName evidence="2">RRM domain-containing protein</fullName>
    </recommendedName>
</protein>
<dbReference type="InterPro" id="IPR012677">
    <property type="entry name" value="Nucleotide-bd_a/b_plait_sf"/>
</dbReference>
<dbReference type="GO" id="GO:0003723">
    <property type="term" value="F:RNA binding"/>
    <property type="evidence" value="ECO:0007669"/>
    <property type="project" value="UniProtKB-UniRule"/>
</dbReference>
<keyword evidence="4" id="KW-1185">Reference proteome</keyword>
<accession>A0AAV5QKC9</accession>
<evidence type="ECO:0000256" key="1">
    <source>
        <dbReference type="PROSITE-ProRule" id="PRU00176"/>
    </source>
</evidence>
<comment type="caution">
    <text evidence="3">The sequence shown here is derived from an EMBL/GenBank/DDBJ whole genome shotgun (WGS) entry which is preliminary data.</text>
</comment>
<dbReference type="AlphaFoldDB" id="A0AAV5QKC9"/>
<keyword evidence="1" id="KW-0694">RNA-binding</keyword>
<organism evidence="3 4">
    <name type="scientific">Saccharomycopsis crataegensis</name>
    <dbReference type="NCBI Taxonomy" id="43959"/>
    <lineage>
        <taxon>Eukaryota</taxon>
        <taxon>Fungi</taxon>
        <taxon>Dikarya</taxon>
        <taxon>Ascomycota</taxon>
        <taxon>Saccharomycotina</taxon>
        <taxon>Saccharomycetes</taxon>
        <taxon>Saccharomycopsidaceae</taxon>
        <taxon>Saccharomycopsis</taxon>
    </lineage>
</organism>
<reference evidence="3 4" key="1">
    <citation type="journal article" date="2023" name="Elife">
        <title>Identification of key yeast species and microbe-microbe interactions impacting larval growth of Drosophila in the wild.</title>
        <authorList>
            <person name="Mure A."/>
            <person name="Sugiura Y."/>
            <person name="Maeda R."/>
            <person name="Honda K."/>
            <person name="Sakurai N."/>
            <person name="Takahashi Y."/>
            <person name="Watada M."/>
            <person name="Katoh T."/>
            <person name="Gotoh A."/>
            <person name="Gotoh Y."/>
            <person name="Taniguchi I."/>
            <person name="Nakamura K."/>
            <person name="Hayashi T."/>
            <person name="Katayama T."/>
            <person name="Uemura T."/>
            <person name="Hattori Y."/>
        </authorList>
    </citation>
    <scope>NUCLEOTIDE SEQUENCE [LARGE SCALE GENOMIC DNA]</scope>
    <source>
        <strain evidence="3 4">SC-9</strain>
    </source>
</reference>
<dbReference type="EMBL" id="BTFZ01000006">
    <property type="protein sequence ID" value="GMM35440.1"/>
    <property type="molecule type" value="Genomic_DNA"/>
</dbReference>
<gene>
    <name evidence="3" type="ORF">DASC09_027650</name>
</gene>
<dbReference type="RefSeq" id="XP_064852440.1">
    <property type="nucleotide sequence ID" value="XM_064996368.1"/>
</dbReference>
<dbReference type="GeneID" id="90073419"/>